<sequence>MKKLTIFCLAFLCSQVANAQYWEFEKPNYETIEVAVKDSSSPMYYPRLLGRFEDGDTTLTIAETRHLYYGFVFHPSYSLDSGFAKMDSLELILQKQDHDKSDLRNIIAYGNEVLRQDPFELNVMNYQLYALEILQDSARYAKVLFKIEMVCETLMSSGDGSSSENAFYVIHPNHITVLLHALGLRSGEERRSIGHYDYLELAANDIGLEGLYFDLGPYRNFLSDSLRNNNL</sequence>
<dbReference type="KEGG" id="est:DN752_10390"/>
<dbReference type="Proteomes" id="UP000248688">
    <property type="component" value="Chromosome"/>
</dbReference>
<dbReference type="Pfam" id="PF16266">
    <property type="entry name" value="DUF4919"/>
    <property type="match status" value="1"/>
</dbReference>
<evidence type="ECO:0000256" key="1">
    <source>
        <dbReference type="SAM" id="SignalP"/>
    </source>
</evidence>
<dbReference type="InterPro" id="IPR032578">
    <property type="entry name" value="DUF4919"/>
</dbReference>
<dbReference type="OrthoDB" id="686440at2"/>
<protein>
    <recommendedName>
        <fullName evidence="4">DUF4919 domain-containing protein</fullName>
    </recommendedName>
</protein>
<evidence type="ECO:0000313" key="2">
    <source>
        <dbReference type="EMBL" id="AWW30499.1"/>
    </source>
</evidence>
<keyword evidence="3" id="KW-1185">Reference proteome</keyword>
<dbReference type="EMBL" id="CP030041">
    <property type="protein sequence ID" value="AWW30499.1"/>
    <property type="molecule type" value="Genomic_DNA"/>
</dbReference>
<feature type="signal peptide" evidence="1">
    <location>
        <begin position="1"/>
        <end position="19"/>
    </location>
</feature>
<dbReference type="AlphaFoldDB" id="A0A2Z4IID9"/>
<organism evidence="2 3">
    <name type="scientific">Echinicola strongylocentroti</name>
    <dbReference type="NCBI Taxonomy" id="1795355"/>
    <lineage>
        <taxon>Bacteria</taxon>
        <taxon>Pseudomonadati</taxon>
        <taxon>Bacteroidota</taxon>
        <taxon>Cytophagia</taxon>
        <taxon>Cytophagales</taxon>
        <taxon>Cyclobacteriaceae</taxon>
        <taxon>Echinicola</taxon>
    </lineage>
</organism>
<name>A0A2Z4IID9_9BACT</name>
<evidence type="ECO:0008006" key="4">
    <source>
        <dbReference type="Google" id="ProtNLM"/>
    </source>
</evidence>
<dbReference type="RefSeq" id="WP_112783880.1">
    <property type="nucleotide sequence ID" value="NZ_CP030041.1"/>
</dbReference>
<evidence type="ECO:0000313" key="3">
    <source>
        <dbReference type="Proteomes" id="UP000248688"/>
    </source>
</evidence>
<feature type="chain" id="PRO_5016461712" description="DUF4919 domain-containing protein" evidence="1">
    <location>
        <begin position="20"/>
        <end position="231"/>
    </location>
</feature>
<accession>A0A2Z4IID9</accession>
<keyword evidence="1" id="KW-0732">Signal</keyword>
<proteinExistence type="predicted"/>
<reference evidence="2 3" key="1">
    <citation type="submission" date="2018-06" db="EMBL/GenBank/DDBJ databases">
        <title>Echinicola strongylocentroti sp. nov., isolated from a sea urchin Strongylocentrotus intermedius.</title>
        <authorList>
            <person name="Bae S.S."/>
        </authorList>
    </citation>
    <scope>NUCLEOTIDE SEQUENCE [LARGE SCALE GENOMIC DNA]</scope>
    <source>
        <strain evidence="2 3">MEBiC08714</strain>
    </source>
</reference>
<gene>
    <name evidence="2" type="ORF">DN752_10390</name>
</gene>